<dbReference type="Pfam" id="PF03544">
    <property type="entry name" value="TonB_C"/>
    <property type="match status" value="1"/>
</dbReference>
<dbReference type="eggNOG" id="COG0810">
    <property type="taxonomic scope" value="Bacteria"/>
</dbReference>
<reference evidence="7 8" key="1">
    <citation type="journal article" date="2012" name="J. Bacteriol.">
        <title>Complete Genome Sequence of Leptospirillum ferrooxidans Strain C2-3, Isolated from a Fresh Volcanic Ash Deposit on the Island of Miyake, Japan.</title>
        <authorList>
            <person name="Fujimura R."/>
            <person name="Sato Y."/>
            <person name="Nishizawa T."/>
            <person name="Oshima K."/>
            <person name="Kim S.-W."/>
            <person name="Hattori M."/>
            <person name="Kamijo T."/>
            <person name="Ohta H."/>
        </authorList>
    </citation>
    <scope>NUCLEOTIDE SEQUENCE [LARGE SCALE GENOMIC DNA]</scope>
    <source>
        <strain evidence="7 8">C2-3</strain>
    </source>
</reference>
<evidence type="ECO:0000256" key="3">
    <source>
        <dbReference type="ARBA" id="ARBA00022989"/>
    </source>
</evidence>
<dbReference type="InterPro" id="IPR037682">
    <property type="entry name" value="TonB_C"/>
</dbReference>
<dbReference type="RefSeq" id="WP_014448544.1">
    <property type="nucleotide sequence ID" value="NC_017094.1"/>
</dbReference>
<evidence type="ECO:0000256" key="4">
    <source>
        <dbReference type="ARBA" id="ARBA00023136"/>
    </source>
</evidence>
<dbReference type="GO" id="GO:0016020">
    <property type="term" value="C:membrane"/>
    <property type="evidence" value="ECO:0007669"/>
    <property type="project" value="UniProtKB-SubCell"/>
</dbReference>
<gene>
    <name evidence="7" type="ordered locus">LFE_0329</name>
</gene>
<dbReference type="EMBL" id="AP012342">
    <property type="protein sequence ID" value="BAM06051.1"/>
    <property type="molecule type" value="Genomic_DNA"/>
</dbReference>
<keyword evidence="3 5" id="KW-1133">Transmembrane helix</keyword>
<accession>I0ILA2</accession>
<dbReference type="Gene3D" id="3.30.1150.10">
    <property type="match status" value="1"/>
</dbReference>
<dbReference type="SUPFAM" id="SSF74653">
    <property type="entry name" value="TolA/TonB C-terminal domain"/>
    <property type="match status" value="1"/>
</dbReference>
<dbReference type="PATRIC" id="fig|1162668.3.peg.378"/>
<proteinExistence type="predicted"/>
<dbReference type="HOGENOM" id="CLU_1203631_0_0_0"/>
<evidence type="ECO:0000256" key="2">
    <source>
        <dbReference type="ARBA" id="ARBA00022692"/>
    </source>
</evidence>
<evidence type="ECO:0000313" key="7">
    <source>
        <dbReference type="EMBL" id="BAM06051.1"/>
    </source>
</evidence>
<dbReference type="KEGG" id="lfc:LFE_0329"/>
<dbReference type="Proteomes" id="UP000007382">
    <property type="component" value="Chromosome"/>
</dbReference>
<keyword evidence="2 5" id="KW-0812">Transmembrane</keyword>
<reference evidence="8" key="2">
    <citation type="submission" date="2012-03" db="EMBL/GenBank/DDBJ databases">
        <title>The complete genome sequence of the pioneer microbe on fresh volcanic deposit, Leptospirillum ferrooxidans strain C2-3.</title>
        <authorList>
            <person name="Fujimura R."/>
            <person name="Sato Y."/>
            <person name="Nishizawa T."/>
            <person name="Nanba K."/>
            <person name="Oshima K."/>
            <person name="Hattori M."/>
            <person name="Kamijo T."/>
            <person name="Ohta H."/>
        </authorList>
    </citation>
    <scope>NUCLEOTIDE SEQUENCE [LARGE SCALE GENOMIC DNA]</scope>
    <source>
        <strain evidence="8">C2-3</strain>
    </source>
</reference>
<dbReference type="GO" id="GO:0055085">
    <property type="term" value="P:transmembrane transport"/>
    <property type="evidence" value="ECO:0007669"/>
    <property type="project" value="InterPro"/>
</dbReference>
<dbReference type="PROSITE" id="PS52015">
    <property type="entry name" value="TONB_CTD"/>
    <property type="match status" value="1"/>
</dbReference>
<keyword evidence="4 5" id="KW-0472">Membrane</keyword>
<evidence type="ECO:0000256" key="5">
    <source>
        <dbReference type="SAM" id="Phobius"/>
    </source>
</evidence>
<keyword evidence="8" id="KW-1185">Reference proteome</keyword>
<evidence type="ECO:0000313" key="8">
    <source>
        <dbReference type="Proteomes" id="UP000007382"/>
    </source>
</evidence>
<feature type="domain" description="TonB C-terminal" evidence="6">
    <location>
        <begin position="138"/>
        <end position="230"/>
    </location>
</feature>
<name>I0ILA2_LEPFC</name>
<dbReference type="STRING" id="1162668.LFE_0329"/>
<protein>
    <submittedName>
        <fullName evidence="7">Putative TonB-like protein</fullName>
    </submittedName>
</protein>
<evidence type="ECO:0000256" key="1">
    <source>
        <dbReference type="ARBA" id="ARBA00004167"/>
    </source>
</evidence>
<dbReference type="NCBIfam" id="TIGR01352">
    <property type="entry name" value="tonB_Cterm"/>
    <property type="match status" value="1"/>
</dbReference>
<sequence>MSTLSGTKQSAFSDYLENPTLRLYGLLFLVILMEGGLLLAIHVTPSVEIPDKKTEPIRITLTHPPAPPKPIAKPTPPKPVPHQIKKVVRRVHPQPKATPPVLPAANATSENQLVASVGNEVSLGWGSAAPAKGTPSDFISPQLLTKVDTSNFYTQKMKDSDEEGDVVIEVWVDPKGAISHYKLLIPSVYDDINHVSLGILKTLKFAPATYKGNPVEGQFQLNFRFRIQNS</sequence>
<feature type="transmembrane region" description="Helical" evidence="5">
    <location>
        <begin position="23"/>
        <end position="43"/>
    </location>
</feature>
<comment type="subcellular location">
    <subcellularLocation>
        <location evidence="1">Membrane</location>
        <topology evidence="1">Single-pass membrane protein</topology>
    </subcellularLocation>
</comment>
<dbReference type="OrthoDB" id="9816142at2"/>
<dbReference type="AlphaFoldDB" id="I0ILA2"/>
<organism evidence="7 8">
    <name type="scientific">Leptospirillum ferrooxidans (strain C2-3)</name>
    <dbReference type="NCBI Taxonomy" id="1162668"/>
    <lineage>
        <taxon>Bacteria</taxon>
        <taxon>Pseudomonadati</taxon>
        <taxon>Nitrospirota</taxon>
        <taxon>Nitrospiria</taxon>
        <taxon>Nitrospirales</taxon>
        <taxon>Nitrospiraceae</taxon>
        <taxon>Leptospirillum</taxon>
    </lineage>
</organism>
<dbReference type="InterPro" id="IPR006260">
    <property type="entry name" value="TonB/TolA_C"/>
</dbReference>
<evidence type="ECO:0000259" key="6">
    <source>
        <dbReference type="PROSITE" id="PS52015"/>
    </source>
</evidence>